<protein>
    <submittedName>
        <fullName evidence="1">Uncharacterized protein</fullName>
    </submittedName>
</protein>
<sequence>MNIQRCNKKKSLKMSIRNNDEKVLKQRKRLSREGEIGLYLENQ</sequence>
<comment type="caution">
    <text evidence="1">The sequence shown here is derived from an EMBL/GenBank/DDBJ whole genome shotgun (WGS) entry which is preliminary data.</text>
</comment>
<proteinExistence type="predicted"/>
<evidence type="ECO:0000313" key="2">
    <source>
        <dbReference type="Proteomes" id="UP000692954"/>
    </source>
</evidence>
<organism evidence="1 2">
    <name type="scientific">Paramecium sonneborni</name>
    <dbReference type="NCBI Taxonomy" id="65129"/>
    <lineage>
        <taxon>Eukaryota</taxon>
        <taxon>Sar</taxon>
        <taxon>Alveolata</taxon>
        <taxon>Ciliophora</taxon>
        <taxon>Intramacronucleata</taxon>
        <taxon>Oligohymenophorea</taxon>
        <taxon>Peniculida</taxon>
        <taxon>Parameciidae</taxon>
        <taxon>Paramecium</taxon>
    </lineage>
</organism>
<accession>A0A8S1QT03</accession>
<dbReference type="AlphaFoldDB" id="A0A8S1QT03"/>
<name>A0A8S1QT03_9CILI</name>
<keyword evidence="2" id="KW-1185">Reference proteome</keyword>
<dbReference type="Proteomes" id="UP000692954">
    <property type="component" value="Unassembled WGS sequence"/>
</dbReference>
<evidence type="ECO:0000313" key="1">
    <source>
        <dbReference type="EMBL" id="CAD8118789.1"/>
    </source>
</evidence>
<dbReference type="EMBL" id="CAJJDN010000118">
    <property type="protein sequence ID" value="CAD8118789.1"/>
    <property type="molecule type" value="Genomic_DNA"/>
</dbReference>
<gene>
    <name evidence="1" type="ORF">PSON_ATCC_30995.1.T1180152</name>
</gene>
<reference evidence="1" key="1">
    <citation type="submission" date="2021-01" db="EMBL/GenBank/DDBJ databases">
        <authorList>
            <consortium name="Genoscope - CEA"/>
            <person name="William W."/>
        </authorList>
    </citation>
    <scope>NUCLEOTIDE SEQUENCE</scope>
</reference>